<evidence type="ECO:0000256" key="9">
    <source>
        <dbReference type="SAM" id="Phobius"/>
    </source>
</evidence>
<keyword evidence="6 9" id="KW-1133">Transmembrane helix</keyword>
<keyword evidence="4" id="KW-0808">Transferase</keyword>
<dbReference type="Pfam" id="PF09594">
    <property type="entry name" value="GT87"/>
    <property type="match status" value="1"/>
</dbReference>
<keyword evidence="3" id="KW-0328">Glycosyltransferase</keyword>
<evidence type="ECO:0000256" key="5">
    <source>
        <dbReference type="ARBA" id="ARBA00022692"/>
    </source>
</evidence>
<evidence type="ECO:0000256" key="6">
    <source>
        <dbReference type="ARBA" id="ARBA00022989"/>
    </source>
</evidence>
<dbReference type="GO" id="GO:0016763">
    <property type="term" value="F:pentosyltransferase activity"/>
    <property type="evidence" value="ECO:0007669"/>
    <property type="project" value="TreeGrafter"/>
</dbReference>
<dbReference type="PANTHER" id="PTHR33908:SF11">
    <property type="entry name" value="MEMBRANE PROTEIN"/>
    <property type="match status" value="1"/>
</dbReference>
<feature type="transmembrane region" description="Helical" evidence="9">
    <location>
        <begin position="177"/>
        <end position="197"/>
    </location>
</feature>
<keyword evidence="2" id="KW-1003">Cell membrane</keyword>
<dbReference type="GO" id="GO:0016758">
    <property type="term" value="F:hexosyltransferase activity"/>
    <property type="evidence" value="ECO:0007669"/>
    <property type="project" value="InterPro"/>
</dbReference>
<dbReference type="RefSeq" id="WP_135079303.1">
    <property type="nucleotide sequence ID" value="NZ_CP038267.1"/>
</dbReference>
<keyword evidence="7 9" id="KW-0472">Membrane</keyword>
<name>A0A4P7GPE8_9ACTN</name>
<feature type="transmembrane region" description="Helical" evidence="9">
    <location>
        <begin position="91"/>
        <end position="110"/>
    </location>
</feature>
<feature type="transmembrane region" description="Helical" evidence="9">
    <location>
        <begin position="268"/>
        <end position="286"/>
    </location>
</feature>
<evidence type="ECO:0000256" key="8">
    <source>
        <dbReference type="ARBA" id="ARBA00024033"/>
    </source>
</evidence>
<dbReference type="PANTHER" id="PTHR33908">
    <property type="entry name" value="MANNOSYLTRANSFERASE YKCB-RELATED"/>
    <property type="match status" value="1"/>
</dbReference>
<dbReference type="OrthoDB" id="3764134at2"/>
<evidence type="ECO:0000256" key="4">
    <source>
        <dbReference type="ARBA" id="ARBA00022679"/>
    </source>
</evidence>
<feature type="transmembrane region" description="Helical" evidence="9">
    <location>
        <begin position="116"/>
        <end position="136"/>
    </location>
</feature>
<feature type="transmembrane region" description="Helical" evidence="9">
    <location>
        <begin position="351"/>
        <end position="372"/>
    </location>
</feature>
<feature type="transmembrane region" description="Helical" evidence="9">
    <location>
        <begin position="206"/>
        <end position="227"/>
    </location>
</feature>
<dbReference type="GO" id="GO:0005886">
    <property type="term" value="C:plasma membrane"/>
    <property type="evidence" value="ECO:0007669"/>
    <property type="project" value="UniProtKB-SubCell"/>
</dbReference>
<evidence type="ECO:0000256" key="7">
    <source>
        <dbReference type="ARBA" id="ARBA00023136"/>
    </source>
</evidence>
<dbReference type="EMBL" id="CP038267">
    <property type="protein sequence ID" value="QBR93661.1"/>
    <property type="molecule type" value="Genomic_DNA"/>
</dbReference>
<gene>
    <name evidence="10" type="ORF">EXE57_16300</name>
</gene>
<dbReference type="InterPro" id="IPR050297">
    <property type="entry name" value="LipidA_mod_glycosyltrf_83"/>
</dbReference>
<evidence type="ECO:0000256" key="1">
    <source>
        <dbReference type="ARBA" id="ARBA00004651"/>
    </source>
</evidence>
<accession>A0A4P7GPE8</accession>
<organism evidence="10 11">
    <name type="scientific">Nocardioides euryhalodurans</name>
    <dbReference type="NCBI Taxonomy" id="2518370"/>
    <lineage>
        <taxon>Bacteria</taxon>
        <taxon>Bacillati</taxon>
        <taxon>Actinomycetota</taxon>
        <taxon>Actinomycetes</taxon>
        <taxon>Propionibacteriales</taxon>
        <taxon>Nocardioidaceae</taxon>
        <taxon>Nocardioides</taxon>
    </lineage>
</organism>
<dbReference type="Proteomes" id="UP000294894">
    <property type="component" value="Chromosome"/>
</dbReference>
<dbReference type="InterPro" id="IPR018584">
    <property type="entry name" value="GT87"/>
</dbReference>
<dbReference type="AlphaFoldDB" id="A0A4P7GPE8"/>
<feature type="transmembrane region" description="Helical" evidence="9">
    <location>
        <begin position="326"/>
        <end position="344"/>
    </location>
</feature>
<proteinExistence type="inferred from homology"/>
<comment type="subcellular location">
    <subcellularLocation>
        <location evidence="1">Cell membrane</location>
        <topology evidence="1">Multi-pass membrane protein</topology>
    </subcellularLocation>
</comment>
<feature type="transmembrane region" description="Helical" evidence="9">
    <location>
        <begin position="14"/>
        <end position="35"/>
    </location>
</feature>
<feature type="transmembrane region" description="Helical" evidence="9">
    <location>
        <begin position="298"/>
        <end position="320"/>
    </location>
</feature>
<keyword evidence="5 9" id="KW-0812">Transmembrane</keyword>
<evidence type="ECO:0000256" key="2">
    <source>
        <dbReference type="ARBA" id="ARBA00022475"/>
    </source>
</evidence>
<sequence>MPETLNRLRRIDPWGPALAAASVVVFLVHGFGGILTRDLALYAYGGQQFAEGVPPFVSVLNRAGPLAHMVPGVATWVGRLLGADSGSDDLFVMRLLMMVLSVAAVWVVYLLSRDAFGSRLAGVAAASSLLAFQGFVTYATGGPREKTTMMLLVAIALWAVVHRRWGLAGTTVALATLTWQPVFFGGAAAAAVAILLLRARRAQLTALVRFAVGGLLTTAAFVLYYVLVDALEEFLDAFYFINATYTRQTGLLAYFADEPSEIFDGFGWSLWLILLGLAAMVVLGAVRVRRLDRDDPHTVAVVALGGGTLASVLWSCYVFNGWADAMFMLPFAAAGLGGLVHLVARLVPARAGTVVVAAYVAIVLVAATLSSWQTRDERLWAMRDVNEDVLEVVGPDATVMSVGAPQPLVFGRMRNIVYHQMFIAGLYEYVDDTWPGGLEGLAADIEDERPTLITIDHPTWYDFIDPVVERHYEELGTTYLMTWYVDRSLGEAELEELREIVGRDLPDD</sequence>
<dbReference type="KEGG" id="noy:EXE57_16300"/>
<protein>
    <submittedName>
        <fullName evidence="10">DUF2029 domain-containing protein</fullName>
    </submittedName>
</protein>
<reference evidence="10 11" key="1">
    <citation type="submission" date="2019-03" db="EMBL/GenBank/DDBJ databases">
        <title>Three New Species of Nocardioides, Nocardioides euryhalodurans sp. nov., Nocardioides seonyuensis sp. nov. and Nocardioides eburneoflavus sp. nov., Iolated from Soil.</title>
        <authorList>
            <person name="Roh S.G."/>
            <person name="Lee C."/>
            <person name="Kim M.-K."/>
            <person name="Kim S.B."/>
        </authorList>
    </citation>
    <scope>NUCLEOTIDE SEQUENCE [LARGE SCALE GENOMIC DNA]</scope>
    <source>
        <strain evidence="10 11">MMS17-SY117</strain>
    </source>
</reference>
<evidence type="ECO:0000313" key="11">
    <source>
        <dbReference type="Proteomes" id="UP000294894"/>
    </source>
</evidence>
<comment type="similarity">
    <text evidence="8">Belongs to the glycosyltransferase 87 family.</text>
</comment>
<evidence type="ECO:0000313" key="10">
    <source>
        <dbReference type="EMBL" id="QBR93661.1"/>
    </source>
</evidence>
<keyword evidence="11" id="KW-1185">Reference proteome</keyword>
<dbReference type="GO" id="GO:0009103">
    <property type="term" value="P:lipopolysaccharide biosynthetic process"/>
    <property type="evidence" value="ECO:0007669"/>
    <property type="project" value="UniProtKB-ARBA"/>
</dbReference>
<evidence type="ECO:0000256" key="3">
    <source>
        <dbReference type="ARBA" id="ARBA00022676"/>
    </source>
</evidence>